<dbReference type="InterPro" id="IPR002893">
    <property type="entry name" value="Znf_MYND"/>
</dbReference>
<accession>A0AAD7CDY2</accession>
<evidence type="ECO:0000313" key="8">
    <source>
        <dbReference type="Proteomes" id="UP001221142"/>
    </source>
</evidence>
<dbReference type="GO" id="GO:0008270">
    <property type="term" value="F:zinc ion binding"/>
    <property type="evidence" value="ECO:0007669"/>
    <property type="project" value="UniProtKB-KW"/>
</dbReference>
<protein>
    <recommendedName>
        <fullName evidence="6">MYND-type domain-containing protein</fullName>
    </recommendedName>
</protein>
<feature type="region of interest" description="Disordered" evidence="5">
    <location>
        <begin position="305"/>
        <end position="324"/>
    </location>
</feature>
<gene>
    <name evidence="7" type="ORF">FB45DRAFT_998113</name>
</gene>
<evidence type="ECO:0000256" key="5">
    <source>
        <dbReference type="SAM" id="MobiDB-lite"/>
    </source>
</evidence>
<proteinExistence type="predicted"/>
<comment type="caution">
    <text evidence="7">The sequence shown here is derived from an EMBL/GenBank/DDBJ whole genome shotgun (WGS) entry which is preliminary data.</text>
</comment>
<evidence type="ECO:0000256" key="1">
    <source>
        <dbReference type="ARBA" id="ARBA00022723"/>
    </source>
</evidence>
<evidence type="ECO:0000313" key="7">
    <source>
        <dbReference type="EMBL" id="KAJ7646674.1"/>
    </source>
</evidence>
<name>A0AAD7CDY2_9AGAR</name>
<dbReference type="AlphaFoldDB" id="A0AAD7CDY2"/>
<evidence type="ECO:0000256" key="4">
    <source>
        <dbReference type="PROSITE-ProRule" id="PRU00134"/>
    </source>
</evidence>
<dbReference type="Proteomes" id="UP001221142">
    <property type="component" value="Unassembled WGS sequence"/>
</dbReference>
<dbReference type="EMBL" id="JARKIF010000002">
    <property type="protein sequence ID" value="KAJ7646674.1"/>
    <property type="molecule type" value="Genomic_DNA"/>
</dbReference>
<feature type="domain" description="MYND-type" evidence="6">
    <location>
        <begin position="55"/>
        <end position="98"/>
    </location>
</feature>
<evidence type="ECO:0000259" key="6">
    <source>
        <dbReference type="PROSITE" id="PS50865"/>
    </source>
</evidence>
<dbReference type="PROSITE" id="PS50865">
    <property type="entry name" value="ZF_MYND_2"/>
    <property type="match status" value="1"/>
</dbReference>
<reference evidence="7" key="1">
    <citation type="submission" date="2023-03" db="EMBL/GenBank/DDBJ databases">
        <title>Massive genome expansion in bonnet fungi (Mycena s.s.) driven by repeated elements and novel gene families across ecological guilds.</title>
        <authorList>
            <consortium name="Lawrence Berkeley National Laboratory"/>
            <person name="Harder C.B."/>
            <person name="Miyauchi S."/>
            <person name="Viragh M."/>
            <person name="Kuo A."/>
            <person name="Thoen E."/>
            <person name="Andreopoulos B."/>
            <person name="Lu D."/>
            <person name="Skrede I."/>
            <person name="Drula E."/>
            <person name="Henrissat B."/>
            <person name="Morin E."/>
            <person name="Kohler A."/>
            <person name="Barry K."/>
            <person name="LaButti K."/>
            <person name="Morin E."/>
            <person name="Salamov A."/>
            <person name="Lipzen A."/>
            <person name="Mereny Z."/>
            <person name="Hegedus B."/>
            <person name="Baldrian P."/>
            <person name="Stursova M."/>
            <person name="Weitz H."/>
            <person name="Taylor A."/>
            <person name="Grigoriev I.V."/>
            <person name="Nagy L.G."/>
            <person name="Martin F."/>
            <person name="Kauserud H."/>
        </authorList>
    </citation>
    <scope>NUCLEOTIDE SEQUENCE</scope>
    <source>
        <strain evidence="7">9284</strain>
    </source>
</reference>
<evidence type="ECO:0000256" key="2">
    <source>
        <dbReference type="ARBA" id="ARBA00022771"/>
    </source>
</evidence>
<keyword evidence="2 4" id="KW-0863">Zinc-finger</keyword>
<keyword evidence="3" id="KW-0862">Zinc</keyword>
<organism evidence="7 8">
    <name type="scientific">Roridomyces roridus</name>
    <dbReference type="NCBI Taxonomy" id="1738132"/>
    <lineage>
        <taxon>Eukaryota</taxon>
        <taxon>Fungi</taxon>
        <taxon>Dikarya</taxon>
        <taxon>Basidiomycota</taxon>
        <taxon>Agaricomycotina</taxon>
        <taxon>Agaricomycetes</taxon>
        <taxon>Agaricomycetidae</taxon>
        <taxon>Agaricales</taxon>
        <taxon>Marasmiineae</taxon>
        <taxon>Mycenaceae</taxon>
        <taxon>Roridomyces</taxon>
    </lineage>
</organism>
<keyword evidence="8" id="KW-1185">Reference proteome</keyword>
<evidence type="ECO:0000256" key="3">
    <source>
        <dbReference type="ARBA" id="ARBA00022833"/>
    </source>
</evidence>
<keyword evidence="1" id="KW-0479">Metal-binding</keyword>
<dbReference type="Gene3D" id="6.10.140.2220">
    <property type="match status" value="1"/>
</dbReference>
<dbReference type="SUPFAM" id="SSF144232">
    <property type="entry name" value="HIT/MYND zinc finger-like"/>
    <property type="match status" value="1"/>
</dbReference>
<sequence length="337" mass="38000">MYAIQETSSSGLRRSRVALTLALFRERDGITVSFFSSSYYRDDKGDSTKERQCDNASCVQQVHLGDYKRGVVCSGCSEAQYCEPRCQEASWLSHEATCTVPLSVDLKAIRVRVKEDEEEYLDDSAITGVDIDIQYTYPETNATVKVGHAFLQVIDIAEALAFPFGFFGCLDEFSGPDGELARLALHFDDFARLRPNNGCWQPADFDYGEPLVFLTKLVVDVPWRGKGIGSDIFSKLFELRELSEAGIIVTYPNVLHYLEPKMDKPTRAAYQAKEDGIIKFYQKSAFRRLASSEFFCLAKDPTHPSHSIPIDQDAPYQDLPPPKTDEEALQRYMAMMP</sequence>
<dbReference type="Pfam" id="PF01753">
    <property type="entry name" value="zf-MYND"/>
    <property type="match status" value="1"/>
</dbReference>